<evidence type="ECO:0008006" key="5">
    <source>
        <dbReference type="Google" id="ProtNLM"/>
    </source>
</evidence>
<reference evidence="3 4" key="1">
    <citation type="submission" date="2017-02" db="EMBL/GenBank/DDBJ databases">
        <title>Draft genome sequence of Moraxella pluranimalium CCUG 54913T type strain.</title>
        <authorList>
            <person name="Salva-Serra F."/>
            <person name="Engstrom-Jakobsson H."/>
            <person name="Thorell K."/>
            <person name="Jaen-Luchoro D."/>
            <person name="Gonzales-Siles L."/>
            <person name="Karlsson R."/>
            <person name="Yazdan S."/>
            <person name="Boulund F."/>
            <person name="Johnning A."/>
            <person name="Engstrand L."/>
            <person name="Kristiansson E."/>
            <person name="Moore E."/>
        </authorList>
    </citation>
    <scope>NUCLEOTIDE SEQUENCE [LARGE SCALE GENOMIC DNA]</scope>
    <source>
        <strain evidence="3 4">CCUG 54913</strain>
    </source>
</reference>
<evidence type="ECO:0000256" key="1">
    <source>
        <dbReference type="SAM" id="MobiDB-lite"/>
    </source>
</evidence>
<accession>A0A1T0CML0</accession>
<feature type="region of interest" description="Disordered" evidence="1">
    <location>
        <begin position="13"/>
        <end position="92"/>
    </location>
</feature>
<dbReference type="PROSITE" id="PS51257">
    <property type="entry name" value="PROKAR_LIPOPROTEIN"/>
    <property type="match status" value="1"/>
</dbReference>
<keyword evidence="2" id="KW-0732">Signal</keyword>
<gene>
    <name evidence="3" type="ORF">B0680_06415</name>
</gene>
<dbReference type="EMBL" id="MUYU01000015">
    <property type="protein sequence ID" value="OOS23588.1"/>
    <property type="molecule type" value="Genomic_DNA"/>
</dbReference>
<evidence type="ECO:0000313" key="3">
    <source>
        <dbReference type="EMBL" id="OOS23588.1"/>
    </source>
</evidence>
<feature type="compositionally biased region" description="Low complexity" evidence="1">
    <location>
        <begin position="27"/>
        <end position="53"/>
    </location>
</feature>
<evidence type="ECO:0000313" key="4">
    <source>
        <dbReference type="Proteomes" id="UP000189800"/>
    </source>
</evidence>
<feature type="chain" id="PRO_5012707245" description="C-type lysozyme inhibitor domain-containing protein" evidence="2">
    <location>
        <begin position="21"/>
        <end position="178"/>
    </location>
</feature>
<comment type="caution">
    <text evidence="3">The sequence shown here is derived from an EMBL/GenBank/DDBJ whole genome shotgun (WGS) entry which is preliminary data.</text>
</comment>
<feature type="signal peptide" evidence="2">
    <location>
        <begin position="1"/>
        <end position="20"/>
    </location>
</feature>
<dbReference type="RefSeq" id="WP_078254268.1">
    <property type="nucleotide sequence ID" value="NZ_MUYU01000015.1"/>
</dbReference>
<dbReference type="STRING" id="470453.B0680_06415"/>
<proteinExistence type="predicted"/>
<keyword evidence="4" id="KW-1185">Reference proteome</keyword>
<dbReference type="AlphaFoldDB" id="A0A1T0CML0"/>
<feature type="compositionally biased region" description="Basic and acidic residues" evidence="1">
    <location>
        <begin position="59"/>
        <end position="92"/>
    </location>
</feature>
<organism evidence="3 4">
    <name type="scientific">Moraxella pluranimalium</name>
    <dbReference type="NCBI Taxonomy" id="470453"/>
    <lineage>
        <taxon>Bacteria</taxon>
        <taxon>Pseudomonadati</taxon>
        <taxon>Pseudomonadota</taxon>
        <taxon>Gammaproteobacteria</taxon>
        <taxon>Moraxellales</taxon>
        <taxon>Moraxellaceae</taxon>
        <taxon>Moraxella</taxon>
    </lineage>
</organism>
<protein>
    <recommendedName>
        <fullName evidence="5">C-type lysozyme inhibitor domain-containing protein</fullName>
    </recommendedName>
</protein>
<name>A0A1T0CML0_9GAMM</name>
<dbReference type="Proteomes" id="UP000189800">
    <property type="component" value="Unassembled WGS sequence"/>
</dbReference>
<sequence>MKQKLLIASIIATLGLSACSQPSEQPTAETKTETAQSTSTDTKTADTAQAPATEGETAQADHAEHNHEGDDHKGHDHEGHDHGDHAGHDHMHVEGDAYQCGDKTVHIVVHDHEGEIEAHLTDDSIVYDLNQDPNNKNNYTTNDGIQGENKGMTLTIDGDKAKVVGSDNAVLLDCTKKS</sequence>
<dbReference type="OrthoDB" id="6650351at2"/>
<evidence type="ECO:0000256" key="2">
    <source>
        <dbReference type="SAM" id="SignalP"/>
    </source>
</evidence>